<dbReference type="Proteomes" id="UP000460290">
    <property type="component" value="Unassembled WGS sequence"/>
</dbReference>
<evidence type="ECO:0000313" key="2">
    <source>
        <dbReference type="Proteomes" id="UP000460290"/>
    </source>
</evidence>
<reference evidence="1 2" key="1">
    <citation type="submission" date="2019-12" db="EMBL/GenBank/DDBJ databases">
        <title>Genomic-based taxomic classification of the family Erythrobacteraceae.</title>
        <authorList>
            <person name="Xu L."/>
        </authorList>
    </citation>
    <scope>NUCLEOTIDE SEQUENCE [LARGE SCALE GENOMIC DNA]</scope>
    <source>
        <strain evidence="1 2">KCTC 42006</strain>
    </source>
</reference>
<proteinExistence type="predicted"/>
<dbReference type="OrthoDB" id="7429139at2"/>
<dbReference type="EMBL" id="WTYZ01000001">
    <property type="protein sequence ID" value="MXO82760.1"/>
    <property type="molecule type" value="Genomic_DNA"/>
</dbReference>
<protein>
    <recommendedName>
        <fullName evidence="3">PilZ domain-containing protein</fullName>
    </recommendedName>
</protein>
<accession>A0A844Z7I1</accession>
<keyword evidence="2" id="KW-1185">Reference proteome</keyword>
<dbReference type="SUPFAM" id="SSF141371">
    <property type="entry name" value="PilZ domain-like"/>
    <property type="match status" value="1"/>
</dbReference>
<dbReference type="AlphaFoldDB" id="A0A844Z7I1"/>
<evidence type="ECO:0008006" key="3">
    <source>
        <dbReference type="Google" id="ProtNLM"/>
    </source>
</evidence>
<organism evidence="1 2">
    <name type="scientific">Pontixanthobacter aestiaquae</name>
    <dbReference type="NCBI Taxonomy" id="1509367"/>
    <lineage>
        <taxon>Bacteria</taxon>
        <taxon>Pseudomonadati</taxon>
        <taxon>Pseudomonadota</taxon>
        <taxon>Alphaproteobacteria</taxon>
        <taxon>Sphingomonadales</taxon>
        <taxon>Erythrobacteraceae</taxon>
        <taxon>Pontixanthobacter</taxon>
    </lineage>
</organism>
<dbReference type="RefSeq" id="WP_160613177.1">
    <property type="nucleotide sequence ID" value="NZ_JAUFQM010000001.1"/>
</dbReference>
<name>A0A844Z7I1_9SPHN</name>
<sequence length="139" mass="15098">MTASNTQGQAASPRRNTSRLLTCLPGKLTTMYGSEDILLFDLSLTGAKIGLNEKRKVEETLRIGLDAVLTWEGHETFGQLMWTAKDSVGIQFEESIGTKALMATRAQHDAMVANGGLETYSEHLSQDAAKGWVNGGLRI</sequence>
<gene>
    <name evidence="1" type="ORF">GRI35_05170</name>
</gene>
<comment type="caution">
    <text evidence="1">The sequence shown here is derived from an EMBL/GenBank/DDBJ whole genome shotgun (WGS) entry which is preliminary data.</text>
</comment>
<evidence type="ECO:0000313" key="1">
    <source>
        <dbReference type="EMBL" id="MXO82760.1"/>
    </source>
</evidence>